<keyword evidence="2" id="KW-1185">Reference proteome</keyword>
<proteinExistence type="predicted"/>
<evidence type="ECO:0000313" key="1">
    <source>
        <dbReference type="EMBL" id="KRY20305.1"/>
    </source>
</evidence>
<gene>
    <name evidence="1" type="ORF">T12_15342</name>
</gene>
<reference evidence="1 2" key="1">
    <citation type="submission" date="2015-01" db="EMBL/GenBank/DDBJ databases">
        <title>Evolution of Trichinella species and genotypes.</title>
        <authorList>
            <person name="Korhonen P.K."/>
            <person name="Edoardo P."/>
            <person name="Giuseppe L.R."/>
            <person name="Gasser R.B."/>
        </authorList>
    </citation>
    <scope>NUCLEOTIDE SEQUENCE [LARGE SCALE GENOMIC DNA]</scope>
    <source>
        <strain evidence="1">ISS2496</strain>
    </source>
</reference>
<name>A0A0V1A679_9BILA</name>
<evidence type="ECO:0000313" key="2">
    <source>
        <dbReference type="Proteomes" id="UP000054783"/>
    </source>
</evidence>
<dbReference type="AlphaFoldDB" id="A0A0V1A679"/>
<organism evidence="1 2">
    <name type="scientific">Trichinella patagoniensis</name>
    <dbReference type="NCBI Taxonomy" id="990121"/>
    <lineage>
        <taxon>Eukaryota</taxon>
        <taxon>Metazoa</taxon>
        <taxon>Ecdysozoa</taxon>
        <taxon>Nematoda</taxon>
        <taxon>Enoplea</taxon>
        <taxon>Dorylaimia</taxon>
        <taxon>Trichinellida</taxon>
        <taxon>Trichinellidae</taxon>
        <taxon>Trichinella</taxon>
    </lineage>
</organism>
<dbReference type="Proteomes" id="UP000054783">
    <property type="component" value="Unassembled WGS sequence"/>
</dbReference>
<protein>
    <submittedName>
        <fullName evidence="1">Uncharacterized protein</fullName>
    </submittedName>
</protein>
<dbReference type="EMBL" id="JYDQ01000026">
    <property type="protein sequence ID" value="KRY20305.1"/>
    <property type="molecule type" value="Genomic_DNA"/>
</dbReference>
<comment type="caution">
    <text evidence="1">The sequence shown here is derived from an EMBL/GenBank/DDBJ whole genome shotgun (WGS) entry which is preliminary data.</text>
</comment>
<accession>A0A0V1A679</accession>
<sequence>MNNDQIYIACCFIGKKMSTTLKLLLANPKVKISRTSFLRTNIQNVVSANKRISVFLFQLAIGVLFRLLQSDVQVSIQTSQNATII</sequence>